<feature type="compositionally biased region" description="Low complexity" evidence="2">
    <location>
        <begin position="713"/>
        <end position="736"/>
    </location>
</feature>
<feature type="compositionally biased region" description="Low complexity" evidence="2">
    <location>
        <begin position="692"/>
        <end position="704"/>
    </location>
</feature>
<feature type="region of interest" description="Disordered" evidence="2">
    <location>
        <begin position="1057"/>
        <end position="1082"/>
    </location>
</feature>
<feature type="domain" description="Yeast cell wall synthesis Kre9/Knh1-like N-terminal" evidence="3">
    <location>
        <begin position="405"/>
        <end position="486"/>
    </location>
</feature>
<dbReference type="Gene3D" id="1.25.40.570">
    <property type="match status" value="1"/>
</dbReference>
<keyword evidence="5" id="KW-1185">Reference proteome</keyword>
<dbReference type="InterPro" id="IPR050871">
    <property type="entry name" value="26S_Proteasome/COP9_Components"/>
</dbReference>
<comment type="caution">
    <text evidence="4">The sequence shown here is derived from an EMBL/GenBank/DDBJ whole genome shotgun (WGS) entry which is preliminary data.</text>
</comment>
<evidence type="ECO:0000313" key="5">
    <source>
        <dbReference type="Proteomes" id="UP000037751"/>
    </source>
</evidence>
<feature type="region of interest" description="Disordered" evidence="2">
    <location>
        <begin position="1"/>
        <end position="25"/>
    </location>
</feature>
<dbReference type="EMBL" id="LGAV01000001">
    <property type="protein sequence ID" value="KOS16040.1"/>
    <property type="molecule type" value="Genomic_DNA"/>
</dbReference>
<feature type="region of interest" description="Disordered" evidence="2">
    <location>
        <begin position="685"/>
        <end position="785"/>
    </location>
</feature>
<feature type="region of interest" description="Disordered" evidence="2">
    <location>
        <begin position="824"/>
        <end position="924"/>
    </location>
</feature>
<reference evidence="4 5" key="1">
    <citation type="submission" date="2015-07" db="EMBL/GenBank/DDBJ databases">
        <title>Draft Genome Sequence of Malassezia furfur CBS1878 and Malassezia pachydermatis CBS1879.</title>
        <authorList>
            <person name="Triana S."/>
            <person name="Ohm R."/>
            <person name="Gonzalez A."/>
            <person name="DeCock H."/>
            <person name="Restrepo S."/>
            <person name="Celis A."/>
        </authorList>
    </citation>
    <scope>NUCLEOTIDE SEQUENCE [LARGE SCALE GENOMIC DNA]</scope>
    <source>
        <strain evidence="4 5">CBS 1879</strain>
    </source>
</reference>
<accession>A0A0M8MY11</accession>
<evidence type="ECO:0000256" key="1">
    <source>
        <dbReference type="ARBA" id="ARBA00022729"/>
    </source>
</evidence>
<evidence type="ECO:0000256" key="2">
    <source>
        <dbReference type="SAM" id="MobiDB-lite"/>
    </source>
</evidence>
<feature type="compositionally biased region" description="Polar residues" evidence="2">
    <location>
        <begin position="961"/>
        <end position="984"/>
    </location>
</feature>
<dbReference type="GeneID" id="28729412"/>
<feature type="compositionally biased region" description="Low complexity" evidence="2">
    <location>
        <begin position="985"/>
        <end position="1034"/>
    </location>
</feature>
<feature type="region of interest" description="Disordered" evidence="2">
    <location>
        <begin position="589"/>
        <end position="609"/>
    </location>
</feature>
<dbReference type="RefSeq" id="XP_017993672.1">
    <property type="nucleotide sequence ID" value="XM_018137536.1"/>
</dbReference>
<dbReference type="SMART" id="SM00753">
    <property type="entry name" value="PAM"/>
    <property type="match status" value="1"/>
</dbReference>
<feature type="compositionally biased region" description="Low complexity" evidence="2">
    <location>
        <begin position="873"/>
        <end position="897"/>
    </location>
</feature>
<name>A0A0M8MY11_9BASI</name>
<feature type="compositionally biased region" description="Low complexity" evidence="2">
    <location>
        <begin position="743"/>
        <end position="783"/>
    </location>
</feature>
<dbReference type="InterPro" id="IPR018466">
    <property type="entry name" value="Kre9/Knh1-like_N"/>
</dbReference>
<feature type="compositionally biased region" description="Polar residues" evidence="2">
    <location>
        <begin position="1057"/>
        <end position="1066"/>
    </location>
</feature>
<feature type="compositionally biased region" description="Low complexity" evidence="2">
    <location>
        <begin position="622"/>
        <end position="632"/>
    </location>
</feature>
<dbReference type="VEuPathDB" id="FungiDB:Malapachy_3057"/>
<feature type="region of interest" description="Disordered" evidence="2">
    <location>
        <begin position="506"/>
        <end position="569"/>
    </location>
</feature>
<dbReference type="InterPro" id="IPR011990">
    <property type="entry name" value="TPR-like_helical_dom_sf"/>
</dbReference>
<feature type="compositionally biased region" description="Low complexity" evidence="2">
    <location>
        <begin position="904"/>
        <end position="924"/>
    </location>
</feature>
<dbReference type="AlphaFoldDB" id="A0A0M8MY11"/>
<dbReference type="Pfam" id="PF10342">
    <property type="entry name" value="Kre9_KNH"/>
    <property type="match status" value="1"/>
</dbReference>
<feature type="region of interest" description="Disordered" evidence="2">
    <location>
        <begin position="622"/>
        <end position="650"/>
    </location>
</feature>
<gene>
    <name evidence="4" type="ORF">Malapachy_3057</name>
</gene>
<feature type="compositionally biased region" description="Low complexity" evidence="2">
    <location>
        <begin position="531"/>
        <end position="569"/>
    </location>
</feature>
<dbReference type="SUPFAM" id="SSF48452">
    <property type="entry name" value="TPR-like"/>
    <property type="match status" value="1"/>
</dbReference>
<feature type="compositionally biased region" description="Low complexity" evidence="2">
    <location>
        <begin position="836"/>
        <end position="863"/>
    </location>
</feature>
<feature type="region of interest" description="Disordered" evidence="2">
    <location>
        <begin position="960"/>
        <end position="1034"/>
    </location>
</feature>
<dbReference type="STRING" id="77020.A0A0M8MY11"/>
<dbReference type="Proteomes" id="UP000037751">
    <property type="component" value="Unassembled WGS sequence"/>
</dbReference>
<keyword evidence="1" id="KW-0732">Signal</keyword>
<evidence type="ECO:0000259" key="3">
    <source>
        <dbReference type="Pfam" id="PF10342"/>
    </source>
</evidence>
<dbReference type="OrthoDB" id="194139at2759"/>
<sequence length="1097" mass="116880">MMEDTLDEEYDFDYEDDDEDQDDEAHMENQYYNAKAIKAEDPRQAIEDLQKICDTDTPPSEWGFKALKQQAKILFHMGRFEQALKKYQALLPYTSTTISRNYAEKSILSVLDYVCASTSIGADIVDAYIAATRQAPQSLLTDRFLTKIQLKLSKHWLQRQEWSRLDTTLKDILYMNGGDGRVDAQMQGTTMLELLSMEIQMHKKLGNLKLVRETYERALQIKNAIPHPRTMGMIREHGGMMHMAEKNWEAAQVDFFQAFRNYDEAGSPQRVQVLKYHMLAHMLMGSGINPFDSQEIKPYKEDPQILVISEFMNAYEKRDVQLAQSVLARNNDIFHEDEFIRDFVPDVMRELRIQYVRDQVLLYRVLDWQHLAEYFVLPALVTATGMLVNAAPVANTGMTGFQPLAPASTRPGEQMAVQWSPDLSGSQEWKHMDISLVSVSKNGKHHVTKLASNVDGTNPNNNMYTATAPAHMRNDNVYYIQFSHGNSKLNSPQFFIENPDSSFSKLHARSGASAQTSDTPGAVPDESLYPNGNSDSTSGGLDSLGGSSSTDSTEGSDSADSSSGNGNLLNTMVQQGSAAMDHISQVFQQAAGQSNGDSGSGSDSAMPSLSLSPQAVAEQLMNGNSNSTSTHTNSRESTRGRNSENALDTNDAQDASSVADLIGQNILSQSALPTDASAMTSILSSMQQEGATSVDDVSSTSRSHSSSRHHHQSPSSTSSHPRSSSSHARPTSSSSSHSRHHSSSSSSSALPTSSVDASSALSSATVSSTEAVPTSTAGAATDSDTFHNAMAATATGDAGSMAGLSRRADGPFNHAISRIAQAANSASLDPSSFTMATGSSSNATSATGSGSSSDSASSTSSPSSHHHHHSHSHNSTSTSTSTGASTDSASASSSATRSSHHHGSSSTAVPSSVVESMASSLSINPERASSLLRSLGRSDNDVSDSVSYYLGMDPLAGYGDSSETATSSSNAVPTSTASGSMTRMRQSSSADSSSNTRTRSRSSQASNTGSSSASSGRGGNSRSSSRSAAGDSSDSVMQVLAQGILGNSGLSSNQIDQYYSEMNAQPTGTSNSRGSGNGQMGASLHYSSAAASMSEAY</sequence>
<protein>
    <submittedName>
        <fullName evidence="4">Pci-domain-containing protein</fullName>
    </submittedName>
</protein>
<dbReference type="PANTHER" id="PTHR10678">
    <property type="entry name" value="26S PROTEASOME NON-ATPASE REGULATORY SUBUNIT 11/COP9 SIGNALOSOME COMPLEX SUBUNIT 2"/>
    <property type="match status" value="1"/>
</dbReference>
<evidence type="ECO:0000313" key="4">
    <source>
        <dbReference type="EMBL" id="KOS16040.1"/>
    </source>
</evidence>
<organism evidence="4 5">
    <name type="scientific">Malassezia pachydermatis</name>
    <dbReference type="NCBI Taxonomy" id="77020"/>
    <lineage>
        <taxon>Eukaryota</taxon>
        <taxon>Fungi</taxon>
        <taxon>Dikarya</taxon>
        <taxon>Basidiomycota</taxon>
        <taxon>Ustilaginomycotina</taxon>
        <taxon>Malasseziomycetes</taxon>
        <taxon>Malasseziales</taxon>
        <taxon>Malasseziaceae</taxon>
        <taxon>Malassezia</taxon>
    </lineage>
</organism>
<proteinExistence type="predicted"/>
<feature type="compositionally biased region" description="Basic and acidic residues" evidence="2">
    <location>
        <begin position="633"/>
        <end position="642"/>
    </location>
</feature>
<feature type="compositionally biased region" description="Polar residues" evidence="2">
    <location>
        <begin position="824"/>
        <end position="835"/>
    </location>
</feature>